<evidence type="ECO:0000313" key="5">
    <source>
        <dbReference type="EnsemblMetazoa" id="AALFPA23_004708.P5808"/>
    </source>
</evidence>
<dbReference type="Proteomes" id="UP000069940">
    <property type="component" value="Unassembled WGS sequence"/>
</dbReference>
<dbReference type="SUPFAM" id="SSF50978">
    <property type="entry name" value="WD40 repeat-like"/>
    <property type="match status" value="1"/>
</dbReference>
<dbReference type="InterPro" id="IPR001680">
    <property type="entry name" value="WD40_rpt"/>
</dbReference>
<name>A0ABM1Y118_AEDAL</name>
<feature type="repeat" description="WD" evidence="4">
    <location>
        <begin position="427"/>
        <end position="461"/>
    </location>
</feature>
<dbReference type="SMART" id="SM00320">
    <property type="entry name" value="WD40"/>
    <property type="match status" value="7"/>
</dbReference>
<feature type="repeat" description="WD" evidence="4">
    <location>
        <begin position="463"/>
        <end position="504"/>
    </location>
</feature>
<dbReference type="PANTHER" id="PTHR44324:SF6">
    <property type="entry name" value="EF-HAND CALCIUM BINDING DOMAIN 8"/>
    <property type="match status" value="1"/>
</dbReference>
<dbReference type="InterPro" id="IPR019775">
    <property type="entry name" value="WD40_repeat_CS"/>
</dbReference>
<protein>
    <recommendedName>
        <fullName evidence="1">WD repeat-containing protein on Y chromosome</fullName>
    </recommendedName>
</protein>
<evidence type="ECO:0000313" key="6">
    <source>
        <dbReference type="Proteomes" id="UP000069940"/>
    </source>
</evidence>
<evidence type="ECO:0000256" key="1">
    <source>
        <dbReference type="ARBA" id="ARBA00014901"/>
    </source>
</evidence>
<keyword evidence="2 4" id="KW-0853">WD repeat</keyword>
<reference evidence="5" key="2">
    <citation type="submission" date="2025-05" db="UniProtKB">
        <authorList>
            <consortium name="EnsemblMetazoa"/>
        </authorList>
    </citation>
    <scope>IDENTIFICATION</scope>
    <source>
        <strain evidence="5">Foshan</strain>
    </source>
</reference>
<dbReference type="GeneID" id="109405736"/>
<dbReference type="InterPro" id="IPR015943">
    <property type="entry name" value="WD40/YVTN_repeat-like_dom_sf"/>
</dbReference>
<dbReference type="InterPro" id="IPR011047">
    <property type="entry name" value="Quinoprotein_ADH-like_sf"/>
</dbReference>
<keyword evidence="6" id="KW-1185">Reference proteome</keyword>
<dbReference type="InterPro" id="IPR036322">
    <property type="entry name" value="WD40_repeat_dom_sf"/>
</dbReference>
<feature type="repeat" description="WD" evidence="4">
    <location>
        <begin position="611"/>
        <end position="645"/>
    </location>
</feature>
<evidence type="ECO:0000256" key="4">
    <source>
        <dbReference type="PROSITE-ProRule" id="PRU00221"/>
    </source>
</evidence>
<accession>A0ABM1Y118</accession>
<dbReference type="PROSITE" id="PS00678">
    <property type="entry name" value="WD_REPEATS_1"/>
    <property type="match status" value="1"/>
</dbReference>
<dbReference type="PANTHER" id="PTHR44324">
    <property type="entry name" value="WD40 REPEAT DOMAIN 95"/>
    <property type="match status" value="1"/>
</dbReference>
<proteinExistence type="predicted"/>
<dbReference type="InterPro" id="IPR051242">
    <property type="entry name" value="WD-EF-hand_domain"/>
</dbReference>
<dbReference type="PROSITE" id="PS50082">
    <property type="entry name" value="WD_REPEATS_2"/>
    <property type="match status" value="5"/>
</dbReference>
<feature type="repeat" description="WD" evidence="4">
    <location>
        <begin position="552"/>
        <end position="593"/>
    </location>
</feature>
<sequence length="1116" mass="128028">MFPAHFFHELSNRNKNIGRHVESNVGLMILALRHPPGQNDLRSVKKFRRAMKKKTIQADICATSHHFTDSTHLAPKKKNMDSFEEPDASHPQLLHRYLSQSDVDHLHRIFSKRKQLLPDELRAELYDLTGVEFSDDEFQTLFMKINANKDEYCQWDELVSYLILGFQNDDPLAVQESLDLPISQDMSMKLGRQTYPVTKIQYAPLVSYDGSVNWSQGFWVTSTREAVIHFWKRDWKPLKTGKAFSVDLKRIKTMVLDTAILPDQNYFCVACLECELRFYDIIASGFTLKTIINRIPNAINTLYYHFSPNARSKMILGDYVGHVRMIEFFPENKEPFKFDAATAITRMAFCDLMGGLCPQMTCVDYGRLLPDIVRQMEFVESRNSILACSEDDPLVPHHLRHKLQVSLVIQHTRKLDRQAKFKVYKGVTCFAFDSEKDFLVTGGPDGQLRLWDSRRPEKPTEVLAGHNSAVVFMFLQDESLKLYSMDQKKIVKIWDVPNRTLIQTYSQFSTSLFKTVPACAYYSELNRELMVGANKVLAANCCPKIALEVTDGESHTQPVSVLLHNPLFKVIVSCGIDSFIIVWDYTGNRKLTIIQDAHTEVIHGILEKVQITAACFDPKLQLMVTGARNGELKIWNFNSGSLMSCMSIGPECEVTAVFWERTGILAMGWNHVIVEFPVGATGIDFPSSVEWQKLHSDDILCASINRTEPKALATCSYSGEIIIWMLETGQAYRRFDAAKPRQKIPVNLKKKRLPQATRRQTRMSIFQPQEHWRQRRLTRIMMPATSELLRQLTIHDLLFLEARHVHPEYGTLLASLDTGMIQVYSHHPEGGYLGSFSAVHMAGDRVIMMTTDSSNKFLFTGTYLGYVKIWLLENYFVPEEQQPKINRAALRMQFPFLIDDVVPGRAKRSVANQPKPMLLSSHQAHRTCVTDLVYLQTSQLLVSASSDHTIRIWTISGRYVGLLGSPVKWPTLDPDHPMPRDYNFRIPPDLHREVSFTTAQVLRGGERFIKFKSRILQEASERRRTEAIETYGKPLEPPYLNPATFPYGQRTSYHPDPKMDFSFRQAPIFEHLSIPNLLNLKLFDGEKVLHDAKQLDFSSDGDRIDSYHEKKDSMFK</sequence>
<dbReference type="Pfam" id="PF00400">
    <property type="entry name" value="WD40"/>
    <property type="match status" value="3"/>
</dbReference>
<evidence type="ECO:0000256" key="2">
    <source>
        <dbReference type="ARBA" id="ARBA00022574"/>
    </source>
</evidence>
<reference evidence="6" key="1">
    <citation type="journal article" date="2015" name="Proc. Natl. Acad. Sci. U.S.A.">
        <title>Genome sequence of the Asian Tiger mosquito, Aedes albopictus, reveals insights into its biology, genetics, and evolution.</title>
        <authorList>
            <person name="Chen X.G."/>
            <person name="Jiang X."/>
            <person name="Gu J."/>
            <person name="Xu M."/>
            <person name="Wu Y."/>
            <person name="Deng Y."/>
            <person name="Zhang C."/>
            <person name="Bonizzoni M."/>
            <person name="Dermauw W."/>
            <person name="Vontas J."/>
            <person name="Armbruster P."/>
            <person name="Huang X."/>
            <person name="Yang Y."/>
            <person name="Zhang H."/>
            <person name="He W."/>
            <person name="Peng H."/>
            <person name="Liu Y."/>
            <person name="Wu K."/>
            <person name="Chen J."/>
            <person name="Lirakis M."/>
            <person name="Topalis P."/>
            <person name="Van Leeuwen T."/>
            <person name="Hall A.B."/>
            <person name="Jiang X."/>
            <person name="Thorpe C."/>
            <person name="Mueller R.L."/>
            <person name="Sun C."/>
            <person name="Waterhouse R.M."/>
            <person name="Yan G."/>
            <person name="Tu Z.J."/>
            <person name="Fang X."/>
            <person name="James A.A."/>
        </authorList>
    </citation>
    <scope>NUCLEOTIDE SEQUENCE [LARGE SCALE GENOMIC DNA]</scope>
    <source>
        <strain evidence="6">Foshan</strain>
    </source>
</reference>
<organism evidence="5 6">
    <name type="scientific">Aedes albopictus</name>
    <name type="common">Asian tiger mosquito</name>
    <name type="synonym">Stegomyia albopicta</name>
    <dbReference type="NCBI Taxonomy" id="7160"/>
    <lineage>
        <taxon>Eukaryota</taxon>
        <taxon>Metazoa</taxon>
        <taxon>Ecdysozoa</taxon>
        <taxon>Arthropoda</taxon>
        <taxon>Hexapoda</taxon>
        <taxon>Insecta</taxon>
        <taxon>Pterygota</taxon>
        <taxon>Neoptera</taxon>
        <taxon>Endopterygota</taxon>
        <taxon>Diptera</taxon>
        <taxon>Nematocera</taxon>
        <taxon>Culicoidea</taxon>
        <taxon>Culicidae</taxon>
        <taxon>Culicinae</taxon>
        <taxon>Aedini</taxon>
        <taxon>Aedes</taxon>
        <taxon>Stegomyia</taxon>
    </lineage>
</organism>
<dbReference type="SUPFAM" id="SSF50998">
    <property type="entry name" value="Quinoprotein alcohol dehydrogenase-like"/>
    <property type="match status" value="1"/>
</dbReference>
<dbReference type="RefSeq" id="XP_019534354.3">
    <property type="nucleotide sequence ID" value="XM_019678809.3"/>
</dbReference>
<dbReference type="Gene3D" id="2.130.10.10">
    <property type="entry name" value="YVTN repeat-like/Quinoprotein amine dehydrogenase"/>
    <property type="match status" value="3"/>
</dbReference>
<dbReference type="PROSITE" id="PS50294">
    <property type="entry name" value="WD_REPEATS_REGION"/>
    <property type="match status" value="1"/>
</dbReference>
<feature type="repeat" description="WD" evidence="4">
    <location>
        <begin position="922"/>
        <end position="956"/>
    </location>
</feature>
<keyword evidence="3" id="KW-0677">Repeat</keyword>
<evidence type="ECO:0000256" key="3">
    <source>
        <dbReference type="ARBA" id="ARBA00022737"/>
    </source>
</evidence>
<dbReference type="EnsemblMetazoa" id="AALFPA23_004708.R5808">
    <property type="protein sequence ID" value="AALFPA23_004708.P5808"/>
    <property type="gene ID" value="AALFPA23_004708"/>
</dbReference>